<organism evidence="1 2">
    <name type="scientific">Corynebacterium lizhenjunii</name>
    <dbReference type="NCBI Taxonomy" id="2709394"/>
    <lineage>
        <taxon>Bacteria</taxon>
        <taxon>Bacillati</taxon>
        <taxon>Actinomycetota</taxon>
        <taxon>Actinomycetes</taxon>
        <taxon>Mycobacteriales</taxon>
        <taxon>Corynebacteriaceae</taxon>
        <taxon>Corynebacterium</taxon>
    </lineage>
</organism>
<dbReference type="SUPFAM" id="SSF55729">
    <property type="entry name" value="Acyl-CoA N-acyltransferases (Nat)"/>
    <property type="match status" value="1"/>
</dbReference>
<dbReference type="Proteomes" id="UP000594681">
    <property type="component" value="Chromosome"/>
</dbReference>
<evidence type="ECO:0000313" key="2">
    <source>
        <dbReference type="Proteomes" id="UP000594681"/>
    </source>
</evidence>
<dbReference type="KEGG" id="cliz:G7Y31_01370"/>
<reference evidence="1 2" key="1">
    <citation type="submission" date="2020-11" db="EMBL/GenBank/DDBJ databases">
        <title>Corynebacterium sp. ZJ-599.</title>
        <authorList>
            <person name="Zhou J."/>
        </authorList>
    </citation>
    <scope>NUCLEOTIDE SEQUENCE [LARGE SCALE GENOMIC DNA]</scope>
    <source>
        <strain evidence="1 2">ZJ-599</strain>
    </source>
</reference>
<evidence type="ECO:0008006" key="3">
    <source>
        <dbReference type="Google" id="ProtNLM"/>
    </source>
</evidence>
<dbReference type="InterPro" id="IPR016181">
    <property type="entry name" value="Acyl_CoA_acyltransferase"/>
</dbReference>
<gene>
    <name evidence="1" type="ORF">G7Y31_01370</name>
</gene>
<protein>
    <recommendedName>
        <fullName evidence="3">N-acetyltransferase domain-containing protein</fullName>
    </recommendedName>
</protein>
<dbReference type="Gene3D" id="3.40.630.30">
    <property type="match status" value="1"/>
</dbReference>
<dbReference type="AlphaFoldDB" id="A0A7T0KG92"/>
<dbReference type="EMBL" id="CP064954">
    <property type="protein sequence ID" value="QPK79399.1"/>
    <property type="molecule type" value="Genomic_DNA"/>
</dbReference>
<keyword evidence="2" id="KW-1185">Reference proteome</keyword>
<name>A0A7T0KG92_9CORY</name>
<proteinExistence type="predicted"/>
<evidence type="ECO:0000313" key="1">
    <source>
        <dbReference type="EMBL" id="QPK79399.1"/>
    </source>
</evidence>
<sequence length="350" mass="37761">MHILPLAPPHLPDNVHPSTAVRALNQAFNAHMRQLSGGDDFAVPIAQDLNNLRPVPQRTLIVLAAVQDPQGHTTLPSQEDETDLGFRGFATLRLPHVDNTEVAHASFTFPGGFDGPTFSALWEEVIARCRAAERTRLIVGSDCPAGGLDTDPLCRALRGQGMRTAVEETASLLDLALSPRPQLPAGLTPVFFDDVEVPEELVDSFLEIMTISSQDVPSAAPSAEPWTRQRLADAAAHLSAAPGTLVNACLVDAAGIAAFSYARVPGPEEAARVAEQDLTVVHRRARGQGLGMTVKAALYDHLRQRFPDIARVSTFNATTNTQMLAINHKLGLEPKFTWASWEGDVNQQQA</sequence>
<accession>A0A7T0KG92</accession>
<dbReference type="RefSeq" id="WP_165008935.1">
    <property type="nucleotide sequence ID" value="NZ_CP064954.1"/>
</dbReference>